<dbReference type="Proteomes" id="UP001152604">
    <property type="component" value="Unassembled WGS sequence"/>
</dbReference>
<comment type="caution">
    <text evidence="1">The sequence shown here is derived from an EMBL/GenBank/DDBJ whole genome shotgun (WGS) entry which is preliminary data.</text>
</comment>
<evidence type="ECO:0000313" key="2">
    <source>
        <dbReference type="Proteomes" id="UP001152604"/>
    </source>
</evidence>
<dbReference type="EMBL" id="CAKXZS010000051">
    <property type="protein sequence ID" value="CAH2406768.1"/>
    <property type="molecule type" value="Genomic_DNA"/>
</dbReference>
<reference evidence="1" key="1">
    <citation type="submission" date="2022-03" db="EMBL/GenBank/DDBJ databases">
        <authorList>
            <person name="Brunel B."/>
        </authorList>
    </citation>
    <scope>NUCLEOTIDE SEQUENCE</scope>
    <source>
        <strain evidence="1">STM4922sample</strain>
    </source>
</reference>
<gene>
    <name evidence="1" type="ORF">MES4922_550009</name>
</gene>
<organism evidence="1 2">
    <name type="scientific">Mesorhizobium ventifaucium</name>
    <dbReference type="NCBI Taxonomy" id="666020"/>
    <lineage>
        <taxon>Bacteria</taxon>
        <taxon>Pseudomonadati</taxon>
        <taxon>Pseudomonadota</taxon>
        <taxon>Alphaproteobacteria</taxon>
        <taxon>Hyphomicrobiales</taxon>
        <taxon>Phyllobacteriaceae</taxon>
        <taxon>Mesorhizobium</taxon>
    </lineage>
</organism>
<accession>A0ABN8K926</accession>
<sequence>MVFTAFDADSENSYPRGIQDFSTKDDRNEESIVSGYGGCDGPEVSLVVLILADGQWRARVRPLTAY</sequence>
<keyword evidence="2" id="KW-1185">Reference proteome</keyword>
<protein>
    <submittedName>
        <fullName evidence="1">Uncharacterized protein</fullName>
    </submittedName>
</protein>
<proteinExistence type="predicted"/>
<evidence type="ECO:0000313" key="1">
    <source>
        <dbReference type="EMBL" id="CAH2406768.1"/>
    </source>
</evidence>
<name>A0ABN8K926_9HYPH</name>